<organism evidence="2 3">
    <name type="scientific">Tistrella bauzanensis</name>
    <dbReference type="NCBI Taxonomy" id="657419"/>
    <lineage>
        <taxon>Bacteria</taxon>
        <taxon>Pseudomonadati</taxon>
        <taxon>Pseudomonadota</taxon>
        <taxon>Alphaproteobacteria</taxon>
        <taxon>Geminicoccales</taxon>
        <taxon>Geminicoccaceae</taxon>
        <taxon>Tistrella</taxon>
    </lineage>
</organism>
<dbReference type="Pfam" id="PF13770">
    <property type="entry name" value="DUF4169"/>
    <property type="match status" value="1"/>
</dbReference>
<comment type="caution">
    <text evidence="2">The sequence shown here is derived from an EMBL/GenBank/DDBJ whole genome shotgun (WGS) entry which is preliminary data.</text>
</comment>
<protein>
    <recommendedName>
        <fullName evidence="4">DUF4169 domain-containing protein</fullName>
    </recommendedName>
</protein>
<feature type="compositionally biased region" description="Basic and acidic residues" evidence="1">
    <location>
        <begin position="1"/>
        <end position="28"/>
    </location>
</feature>
<evidence type="ECO:0008006" key="4">
    <source>
        <dbReference type="Google" id="ProtNLM"/>
    </source>
</evidence>
<dbReference type="InterPro" id="IPR025227">
    <property type="entry name" value="DUF4169"/>
</dbReference>
<evidence type="ECO:0000313" key="2">
    <source>
        <dbReference type="EMBL" id="GGB23896.1"/>
    </source>
</evidence>
<gene>
    <name evidence="2" type="ORF">GCM10011505_01400</name>
</gene>
<dbReference type="Proteomes" id="UP000603352">
    <property type="component" value="Unassembled WGS sequence"/>
</dbReference>
<accession>A0ABQ1I7R3</accession>
<evidence type="ECO:0000256" key="1">
    <source>
        <dbReference type="SAM" id="MobiDB-lite"/>
    </source>
</evidence>
<dbReference type="RefSeq" id="WP_188574030.1">
    <property type="nucleotide sequence ID" value="NZ_BMDZ01000001.1"/>
</dbReference>
<keyword evidence="3" id="KW-1185">Reference proteome</keyword>
<name>A0ABQ1I7R3_9PROT</name>
<feature type="region of interest" description="Disordered" evidence="1">
    <location>
        <begin position="1"/>
        <end position="29"/>
    </location>
</feature>
<dbReference type="EMBL" id="BMDZ01000001">
    <property type="protein sequence ID" value="GGB23896.1"/>
    <property type="molecule type" value="Genomic_DNA"/>
</dbReference>
<sequence>MGDIINLKDARKQRARAEKEARAAENRARFGMSRFQRTLRDTERDRDRHILDLKRLTGDDPDKTPQR</sequence>
<reference evidence="3" key="1">
    <citation type="journal article" date="2019" name="Int. J. Syst. Evol. Microbiol.">
        <title>The Global Catalogue of Microorganisms (GCM) 10K type strain sequencing project: providing services to taxonomists for standard genome sequencing and annotation.</title>
        <authorList>
            <consortium name="The Broad Institute Genomics Platform"/>
            <consortium name="The Broad Institute Genome Sequencing Center for Infectious Disease"/>
            <person name="Wu L."/>
            <person name="Ma J."/>
        </authorList>
    </citation>
    <scope>NUCLEOTIDE SEQUENCE [LARGE SCALE GENOMIC DNA]</scope>
    <source>
        <strain evidence="3">CGMCC 1.10188</strain>
    </source>
</reference>
<evidence type="ECO:0000313" key="3">
    <source>
        <dbReference type="Proteomes" id="UP000603352"/>
    </source>
</evidence>
<proteinExistence type="predicted"/>